<dbReference type="EMBL" id="FNFB01000020">
    <property type="protein sequence ID" value="SDL36141.1"/>
    <property type="molecule type" value="Genomic_DNA"/>
</dbReference>
<evidence type="ECO:0000256" key="4">
    <source>
        <dbReference type="SAM" id="MobiDB-lite"/>
    </source>
</evidence>
<keyword evidence="3" id="KW-0443">Lipid metabolism</keyword>
<dbReference type="AlphaFoldDB" id="A0A1G9JFI8"/>
<protein>
    <submittedName>
        <fullName evidence="5">Platelet-activating factor acetylhydrolase, isoform II</fullName>
    </submittedName>
</protein>
<gene>
    <name evidence="5" type="ORF">SAMN05421874_12034</name>
</gene>
<accession>A0A1G9JFI8</accession>
<dbReference type="InterPro" id="IPR029058">
    <property type="entry name" value="AB_hydrolase_fold"/>
</dbReference>
<dbReference type="STRING" id="683260.SAMN05421874_12034"/>
<feature type="compositionally biased region" description="Basic and acidic residues" evidence="4">
    <location>
        <begin position="7"/>
        <end position="18"/>
    </location>
</feature>
<feature type="region of interest" description="Disordered" evidence="4">
    <location>
        <begin position="1"/>
        <end position="25"/>
    </location>
</feature>
<dbReference type="PANTHER" id="PTHR10272:SF0">
    <property type="entry name" value="PLATELET-ACTIVATING FACTOR ACETYLHYDROLASE"/>
    <property type="match status" value="1"/>
</dbReference>
<evidence type="ECO:0000256" key="2">
    <source>
        <dbReference type="ARBA" id="ARBA00022963"/>
    </source>
</evidence>
<organism evidence="5 6">
    <name type="scientific">Nonomuraea maritima</name>
    <dbReference type="NCBI Taxonomy" id="683260"/>
    <lineage>
        <taxon>Bacteria</taxon>
        <taxon>Bacillati</taxon>
        <taxon>Actinomycetota</taxon>
        <taxon>Actinomycetes</taxon>
        <taxon>Streptosporangiales</taxon>
        <taxon>Streptosporangiaceae</taxon>
        <taxon>Nonomuraea</taxon>
    </lineage>
</organism>
<proteinExistence type="predicted"/>
<reference evidence="5 6" key="1">
    <citation type="submission" date="2016-10" db="EMBL/GenBank/DDBJ databases">
        <authorList>
            <person name="de Groot N.N."/>
        </authorList>
    </citation>
    <scope>NUCLEOTIDE SEQUENCE [LARGE SCALE GENOMIC DNA]</scope>
    <source>
        <strain evidence="5 6">CGMCC 4.5681</strain>
    </source>
</reference>
<name>A0A1G9JFI8_9ACTN</name>
<keyword evidence="2" id="KW-0442">Lipid degradation</keyword>
<dbReference type="Gene3D" id="3.40.50.1820">
    <property type="entry name" value="alpha/beta hydrolase"/>
    <property type="match status" value="1"/>
</dbReference>
<evidence type="ECO:0000313" key="5">
    <source>
        <dbReference type="EMBL" id="SDL36141.1"/>
    </source>
</evidence>
<sequence length="394" mass="42581">MATAYGRVDDRAYDESRGCRPTFGGDGRAVPPARVIAMRTVLALAVLSPLVLTVTTVTPARAARLALPEPTGREPVGLATLHLVDRSRPDPWNPEADRRELMVSLWYPAEKAAGEPAPYVPPQVSEAVLADYPVADKDALTKVKTHARLNAPAAKGRRPLVVMSPGFSFPRATLTSLAEDFASRGYLVAAVEHTYESVATTFPGGRTTPCLACVDGQDPAKVVAGRVKDVRFVLDELSEGRWGRLVDRSKIAMVGHSIGGYAAAQAMLADSRIKAGVNLDGTFRLTGSIKRPFMLVGAPTSHTPDGTDDSWKKAWPRLTGWKRWITVKGTDHSSFVDYAVLRTQLGLPGQQLDGERALEITRAHLASFLDRHLLGRSTPVEDWPEVAGHAPLSD</sequence>
<evidence type="ECO:0000256" key="1">
    <source>
        <dbReference type="ARBA" id="ARBA00022801"/>
    </source>
</evidence>
<dbReference type="GO" id="GO:0003847">
    <property type="term" value="F:1-alkyl-2-acetylglycerophosphocholine esterase activity"/>
    <property type="evidence" value="ECO:0007669"/>
    <property type="project" value="TreeGrafter"/>
</dbReference>
<dbReference type="PANTHER" id="PTHR10272">
    <property type="entry name" value="PLATELET-ACTIVATING FACTOR ACETYLHYDROLASE"/>
    <property type="match status" value="1"/>
</dbReference>
<keyword evidence="1 5" id="KW-0378">Hydrolase</keyword>
<evidence type="ECO:0000256" key="3">
    <source>
        <dbReference type="ARBA" id="ARBA00023098"/>
    </source>
</evidence>
<dbReference type="Pfam" id="PF03403">
    <property type="entry name" value="PAF-AH_p_II"/>
    <property type="match status" value="2"/>
</dbReference>
<dbReference type="SUPFAM" id="SSF53474">
    <property type="entry name" value="alpha/beta-Hydrolases"/>
    <property type="match status" value="1"/>
</dbReference>
<evidence type="ECO:0000313" key="6">
    <source>
        <dbReference type="Proteomes" id="UP000198683"/>
    </source>
</evidence>
<dbReference type="GO" id="GO:0016042">
    <property type="term" value="P:lipid catabolic process"/>
    <property type="evidence" value="ECO:0007669"/>
    <property type="project" value="UniProtKB-KW"/>
</dbReference>
<keyword evidence="6" id="KW-1185">Reference proteome</keyword>
<dbReference type="Proteomes" id="UP000198683">
    <property type="component" value="Unassembled WGS sequence"/>
</dbReference>